<dbReference type="GO" id="GO:0016787">
    <property type="term" value="F:hydrolase activity"/>
    <property type="evidence" value="ECO:0007669"/>
    <property type="project" value="UniProtKB-KW"/>
</dbReference>
<dbReference type="NCBIfam" id="TIGR01662">
    <property type="entry name" value="HAD-SF-IIIA"/>
    <property type="match status" value="1"/>
</dbReference>
<dbReference type="Gene3D" id="3.40.50.1000">
    <property type="entry name" value="HAD superfamily/HAD-like"/>
    <property type="match status" value="1"/>
</dbReference>
<dbReference type="Gene3D" id="1.10.150.240">
    <property type="entry name" value="Putative phosphatase, domain 2"/>
    <property type="match status" value="1"/>
</dbReference>
<dbReference type="InterPro" id="IPR023198">
    <property type="entry name" value="PGP-like_dom2"/>
</dbReference>
<dbReference type="NCBIfam" id="TIGR01549">
    <property type="entry name" value="HAD-SF-IA-v1"/>
    <property type="match status" value="1"/>
</dbReference>
<gene>
    <name evidence="1" type="ORF">V6256_04800</name>
</gene>
<name>A0ABU9GNN1_9GAMM</name>
<dbReference type="PANTHER" id="PTHR43434">
    <property type="entry name" value="PHOSPHOGLYCOLATE PHOSPHATASE"/>
    <property type="match status" value="1"/>
</dbReference>
<reference evidence="1 2" key="1">
    <citation type="submission" date="2024-02" db="EMBL/GenBank/DDBJ databases">
        <title>Bacteria isolated from the canopy kelp, Nereocystis luetkeana.</title>
        <authorList>
            <person name="Pfister C.A."/>
            <person name="Younker I.T."/>
            <person name="Light S.H."/>
        </authorList>
    </citation>
    <scope>NUCLEOTIDE SEQUENCE [LARGE SCALE GENOMIC DNA]</scope>
    <source>
        <strain evidence="1 2">TI.1.05</strain>
    </source>
</reference>
<dbReference type="SUPFAM" id="SSF56784">
    <property type="entry name" value="HAD-like"/>
    <property type="match status" value="1"/>
</dbReference>
<organism evidence="1 2">
    <name type="scientific">Psychromonas aquatilis</name>
    <dbReference type="NCBI Taxonomy" id="2005072"/>
    <lineage>
        <taxon>Bacteria</taxon>
        <taxon>Pseudomonadati</taxon>
        <taxon>Pseudomonadota</taxon>
        <taxon>Gammaproteobacteria</taxon>
        <taxon>Alteromonadales</taxon>
        <taxon>Psychromonadaceae</taxon>
        <taxon>Psychromonas</taxon>
    </lineage>
</organism>
<dbReference type="InterPro" id="IPR006439">
    <property type="entry name" value="HAD-SF_hydro_IA"/>
</dbReference>
<evidence type="ECO:0000313" key="1">
    <source>
        <dbReference type="EMBL" id="MEL0628923.1"/>
    </source>
</evidence>
<keyword evidence="1" id="KW-0378">Hydrolase</keyword>
<dbReference type="InterPro" id="IPR006549">
    <property type="entry name" value="HAD-SF_hydro_IIIA"/>
</dbReference>
<protein>
    <submittedName>
        <fullName evidence="1">HAD-IIIA family hydrolase</fullName>
    </submittedName>
</protein>
<dbReference type="Pfam" id="PF13419">
    <property type="entry name" value="HAD_2"/>
    <property type="match status" value="1"/>
</dbReference>
<dbReference type="RefSeq" id="WP_341596937.1">
    <property type="nucleotide sequence ID" value="NZ_JBAKAZ010000011.1"/>
</dbReference>
<accession>A0ABU9GNN1</accession>
<dbReference type="Proteomes" id="UP001369082">
    <property type="component" value="Unassembled WGS sequence"/>
</dbReference>
<dbReference type="InterPro" id="IPR023214">
    <property type="entry name" value="HAD_sf"/>
</dbReference>
<keyword evidence="2" id="KW-1185">Reference proteome</keyword>
<dbReference type="NCBIfam" id="TIGR01509">
    <property type="entry name" value="HAD-SF-IA-v3"/>
    <property type="match status" value="1"/>
</dbReference>
<dbReference type="InterPro" id="IPR036412">
    <property type="entry name" value="HAD-like_sf"/>
</dbReference>
<dbReference type="InterPro" id="IPR050155">
    <property type="entry name" value="HAD-like_hydrolase_sf"/>
</dbReference>
<dbReference type="EMBL" id="JBAKAZ010000011">
    <property type="protein sequence ID" value="MEL0628923.1"/>
    <property type="molecule type" value="Genomic_DNA"/>
</dbReference>
<proteinExistence type="predicted"/>
<evidence type="ECO:0000313" key="2">
    <source>
        <dbReference type="Proteomes" id="UP001369082"/>
    </source>
</evidence>
<dbReference type="InterPro" id="IPR041492">
    <property type="entry name" value="HAD_2"/>
</dbReference>
<dbReference type="SFLD" id="SFLDG01135">
    <property type="entry name" value="C1.5.6:_HAD__Beta-PGM__Phospha"/>
    <property type="match status" value="1"/>
</dbReference>
<dbReference type="SFLD" id="SFLDG01129">
    <property type="entry name" value="C1.5:_HAD__Beta-PGM__Phosphata"/>
    <property type="match status" value="1"/>
</dbReference>
<sequence length="214" mass="23470">MNYQLIIFDWDGTLMDSIDKIVICMQAAAEQEKQVIPTEQSIKNIIGLSLLKAMQQLFPTLSLPEQEALVAAYKCQYTQSRHIVTPLYDGVKDLLIRLKARGYTLAVATGKGRDGLDRMLQQSATTTLFSATICADEALSKPNPSMINQLLKRLNFTADQALMVGDSCYDLEMAANAGVDSIGVSYGVHSSQTLIASKPVTIIDCLATQLENYI</sequence>
<dbReference type="PANTHER" id="PTHR43434:SF24">
    <property type="entry name" value="HYDROLASE-RELATED"/>
    <property type="match status" value="1"/>
</dbReference>
<comment type="caution">
    <text evidence="1">The sequence shown here is derived from an EMBL/GenBank/DDBJ whole genome shotgun (WGS) entry which is preliminary data.</text>
</comment>
<dbReference type="SFLD" id="SFLDS00003">
    <property type="entry name" value="Haloacid_Dehalogenase"/>
    <property type="match status" value="1"/>
</dbReference>